<evidence type="ECO:0000256" key="6">
    <source>
        <dbReference type="ARBA" id="ARBA00023136"/>
    </source>
</evidence>
<evidence type="ECO:0000256" key="3">
    <source>
        <dbReference type="ARBA" id="ARBA00022741"/>
    </source>
</evidence>
<comment type="caution">
    <text evidence="10">The sequence shown here is derived from an EMBL/GenBank/DDBJ whole genome shotgun (WGS) entry which is preliminary data.</text>
</comment>
<dbReference type="GO" id="GO:0016887">
    <property type="term" value="F:ATP hydrolysis activity"/>
    <property type="evidence" value="ECO:0007669"/>
    <property type="project" value="InterPro"/>
</dbReference>
<evidence type="ECO:0000256" key="2">
    <source>
        <dbReference type="ARBA" id="ARBA00022692"/>
    </source>
</evidence>
<evidence type="ECO:0000256" key="4">
    <source>
        <dbReference type="ARBA" id="ARBA00022840"/>
    </source>
</evidence>
<organism evidence="10 11">
    <name type="scientific">Candidatus Eisenbergiella pullistercoris</name>
    <dbReference type="NCBI Taxonomy" id="2838555"/>
    <lineage>
        <taxon>Bacteria</taxon>
        <taxon>Bacillati</taxon>
        <taxon>Bacillota</taxon>
        <taxon>Clostridia</taxon>
        <taxon>Lachnospirales</taxon>
        <taxon>Lachnospiraceae</taxon>
        <taxon>Eisenbergiella</taxon>
    </lineage>
</organism>
<keyword evidence="5 7" id="KW-1133">Transmembrane helix</keyword>
<evidence type="ECO:0000313" key="11">
    <source>
        <dbReference type="Proteomes" id="UP000824007"/>
    </source>
</evidence>
<feature type="domain" description="ABC transporter" evidence="8">
    <location>
        <begin position="382"/>
        <end position="620"/>
    </location>
</feature>
<evidence type="ECO:0000313" key="10">
    <source>
        <dbReference type="EMBL" id="HIY61798.1"/>
    </source>
</evidence>
<dbReference type="PANTHER" id="PTHR24221">
    <property type="entry name" value="ATP-BINDING CASSETTE SUB-FAMILY B"/>
    <property type="match status" value="1"/>
</dbReference>
<evidence type="ECO:0000259" key="9">
    <source>
        <dbReference type="PROSITE" id="PS50929"/>
    </source>
</evidence>
<dbReference type="InterPro" id="IPR017871">
    <property type="entry name" value="ABC_transporter-like_CS"/>
</dbReference>
<keyword evidence="6 7" id="KW-0472">Membrane</keyword>
<dbReference type="PANTHER" id="PTHR24221:SF646">
    <property type="entry name" value="HAEMOLYSIN SECRETION ATP-BINDING PROTEIN"/>
    <property type="match status" value="1"/>
</dbReference>
<feature type="transmembrane region" description="Helical" evidence="7">
    <location>
        <begin position="77"/>
        <end position="98"/>
    </location>
</feature>
<feature type="transmembrane region" description="Helical" evidence="7">
    <location>
        <begin position="294"/>
        <end position="314"/>
    </location>
</feature>
<keyword evidence="4 10" id="KW-0067">ATP-binding</keyword>
<dbReference type="Pfam" id="PF00005">
    <property type="entry name" value="ABC_tran"/>
    <property type="match status" value="1"/>
</dbReference>
<dbReference type="GO" id="GO:0140359">
    <property type="term" value="F:ABC-type transporter activity"/>
    <property type="evidence" value="ECO:0007669"/>
    <property type="project" value="InterPro"/>
</dbReference>
<dbReference type="Gene3D" id="1.20.1560.10">
    <property type="entry name" value="ABC transporter type 1, transmembrane domain"/>
    <property type="match status" value="1"/>
</dbReference>
<evidence type="ECO:0000256" key="7">
    <source>
        <dbReference type="SAM" id="Phobius"/>
    </source>
</evidence>
<dbReference type="InterPro" id="IPR003439">
    <property type="entry name" value="ABC_transporter-like_ATP-bd"/>
</dbReference>
<dbReference type="InterPro" id="IPR039421">
    <property type="entry name" value="Type_1_exporter"/>
</dbReference>
<dbReference type="InterPro" id="IPR036640">
    <property type="entry name" value="ABC1_TM_sf"/>
</dbReference>
<dbReference type="Gene3D" id="3.40.50.300">
    <property type="entry name" value="P-loop containing nucleotide triphosphate hydrolases"/>
    <property type="match status" value="1"/>
</dbReference>
<gene>
    <name evidence="10" type="ORF">H9831_14180</name>
</gene>
<dbReference type="PROSITE" id="PS00211">
    <property type="entry name" value="ABC_TRANSPORTER_1"/>
    <property type="match status" value="1"/>
</dbReference>
<dbReference type="InterPro" id="IPR011527">
    <property type="entry name" value="ABC1_TM_dom"/>
</dbReference>
<dbReference type="SUPFAM" id="SSF90123">
    <property type="entry name" value="ABC transporter transmembrane region"/>
    <property type="match status" value="1"/>
</dbReference>
<feature type="transmembrane region" description="Helical" evidence="7">
    <location>
        <begin position="161"/>
        <end position="185"/>
    </location>
</feature>
<dbReference type="PROSITE" id="PS50929">
    <property type="entry name" value="ABC_TM1F"/>
    <property type="match status" value="1"/>
</dbReference>
<evidence type="ECO:0000256" key="5">
    <source>
        <dbReference type="ARBA" id="ARBA00022989"/>
    </source>
</evidence>
<dbReference type="SUPFAM" id="SSF52540">
    <property type="entry name" value="P-loop containing nucleoside triphosphate hydrolases"/>
    <property type="match status" value="1"/>
</dbReference>
<evidence type="ECO:0000256" key="1">
    <source>
        <dbReference type="ARBA" id="ARBA00004651"/>
    </source>
</evidence>
<accession>A0A9D1YRW1</accession>
<reference evidence="10" key="2">
    <citation type="submission" date="2021-04" db="EMBL/GenBank/DDBJ databases">
        <authorList>
            <person name="Gilroy R."/>
        </authorList>
    </citation>
    <scope>NUCLEOTIDE SEQUENCE</scope>
    <source>
        <strain evidence="10">ChiSxjej3B15-24422</strain>
    </source>
</reference>
<evidence type="ECO:0000259" key="8">
    <source>
        <dbReference type="PROSITE" id="PS50893"/>
    </source>
</evidence>
<keyword evidence="2 7" id="KW-0812">Transmembrane</keyword>
<dbReference type="InterPro" id="IPR027417">
    <property type="entry name" value="P-loop_NTPase"/>
</dbReference>
<proteinExistence type="predicted"/>
<comment type="subcellular location">
    <subcellularLocation>
        <location evidence="1">Cell membrane</location>
        <topology evidence="1">Multi-pass membrane protein</topology>
    </subcellularLocation>
</comment>
<feature type="domain" description="ABC transmembrane type-1" evidence="9">
    <location>
        <begin position="42"/>
        <end position="345"/>
    </location>
</feature>
<dbReference type="GO" id="GO:0034040">
    <property type="term" value="F:ATPase-coupled lipid transmembrane transporter activity"/>
    <property type="evidence" value="ECO:0007669"/>
    <property type="project" value="TreeGrafter"/>
</dbReference>
<dbReference type="PROSITE" id="PS50893">
    <property type="entry name" value="ABC_TRANSPORTER_2"/>
    <property type="match status" value="1"/>
</dbReference>
<feature type="transmembrane region" description="Helical" evidence="7">
    <location>
        <begin position="40"/>
        <end position="65"/>
    </location>
</feature>
<keyword evidence="3" id="KW-0547">Nucleotide-binding</keyword>
<feature type="transmembrane region" description="Helical" evidence="7">
    <location>
        <begin position="197"/>
        <end position="214"/>
    </location>
</feature>
<dbReference type="SMART" id="SM00382">
    <property type="entry name" value="AAA"/>
    <property type="match status" value="1"/>
</dbReference>
<dbReference type="EMBL" id="DXDD01000175">
    <property type="protein sequence ID" value="HIY61798.1"/>
    <property type="molecule type" value="Genomic_DNA"/>
</dbReference>
<dbReference type="GO" id="GO:0005886">
    <property type="term" value="C:plasma membrane"/>
    <property type="evidence" value="ECO:0007669"/>
    <property type="project" value="UniProtKB-SubCell"/>
</dbReference>
<dbReference type="GO" id="GO:0005524">
    <property type="term" value="F:ATP binding"/>
    <property type="evidence" value="ECO:0007669"/>
    <property type="project" value="UniProtKB-KW"/>
</dbReference>
<protein>
    <submittedName>
        <fullName evidence="10">ABC transporter ATP-binding protein/permease</fullName>
    </submittedName>
</protein>
<reference evidence="10" key="1">
    <citation type="journal article" date="2021" name="PeerJ">
        <title>Extensive microbial diversity within the chicken gut microbiome revealed by metagenomics and culture.</title>
        <authorList>
            <person name="Gilroy R."/>
            <person name="Ravi A."/>
            <person name="Getino M."/>
            <person name="Pursley I."/>
            <person name="Horton D.L."/>
            <person name="Alikhan N.F."/>
            <person name="Baker D."/>
            <person name="Gharbi K."/>
            <person name="Hall N."/>
            <person name="Watson M."/>
            <person name="Adriaenssens E.M."/>
            <person name="Foster-Nyarko E."/>
            <person name="Jarju S."/>
            <person name="Secka A."/>
            <person name="Antonio M."/>
            <person name="Oren A."/>
            <person name="Chaudhuri R.R."/>
            <person name="La Ragione R."/>
            <person name="Hildebrand F."/>
            <person name="Pallen M.J."/>
        </authorList>
    </citation>
    <scope>NUCLEOTIDE SEQUENCE</scope>
    <source>
        <strain evidence="10">ChiSxjej3B15-24422</strain>
    </source>
</reference>
<name>A0A9D1YRW1_9FIRM</name>
<dbReference type="AlphaFoldDB" id="A0A9D1YRW1"/>
<sequence>MKGKTGSGRKTSAGAFQGLREDIRVYLRLIRLLNQYNRGWTILFLAAFMNGGMPFVAIWLSAMLLDALYAGRPAAEMMGWALAGAGVSLLMAVLKHFAMRQKNIMWWEMQHRMAEPLMKKTMEMDYALTENARVRALRARQDEYRKQGRDVFERFLEQLELFLTSCVRLVFSLVTVWPFLAGQLLGGWDGRADTGPFTLLAAAALIGSLLLNHWSVTRQGVRRKEIHREHEDENRLNSYMMDEVVLSTEAGKDIRIFHQQKMLESYGDQMNRNWRRMTLQHAANDMRHLGLQGFLSSCVGGIVYLYVAFCAWIGSISTGNVVRYAGAVQQFIQAMTDLSASWNYMHYDRNLMDEYLEYLDLKNERKKGTIPVEKRRDGRFLVEFRNVSFRYPGSERYALRNLNVRLEIGERMALVGRNGSGKTTFVKLLCRLYDPTEGTILLNGVDIRKYDEQEYRRLFSVVFQDFQIFSFALGENIAGSGRVDEARAMDALRRAGLEDLYRKMPDGLATMINRDFSDTGMEISGGEAQKLAMARAIYRDAPFVILDEPTAALDPIAENEIYTGFHEIIGNKTALFISHRLSACRFSKEILVFEDGNVIQQGSHEELVAAEGLYRRMWQAQAKYYR</sequence>
<dbReference type="InterPro" id="IPR003593">
    <property type="entry name" value="AAA+_ATPase"/>
</dbReference>
<dbReference type="Proteomes" id="UP000824007">
    <property type="component" value="Unassembled WGS sequence"/>
</dbReference>